<feature type="compositionally biased region" description="Basic residues" evidence="1">
    <location>
        <begin position="71"/>
        <end position="89"/>
    </location>
</feature>
<proteinExistence type="predicted"/>
<reference evidence="2" key="2">
    <citation type="submission" date="2020-09" db="EMBL/GenBank/DDBJ databases">
        <authorList>
            <person name="Sun Q."/>
            <person name="Ohkuma M."/>
        </authorList>
    </citation>
    <scope>NUCLEOTIDE SEQUENCE</scope>
    <source>
        <strain evidence="2">JCM 4815</strain>
    </source>
</reference>
<sequence>MPLSVVLVAFDPGCQRTLSSAVIGSDWTGAAAGPRISRVHWTPVAAVVIRSFGDSEDAKAENRRIQAGRGRVGRSGHGRACRRASRRRTGQQFTDPFSGPAATDGGVVLRSWGGAVGTGRAVVDRSRA</sequence>
<name>A0A918PZX2_9ACTN</name>
<feature type="region of interest" description="Disordered" evidence="1">
    <location>
        <begin position="67"/>
        <end position="101"/>
    </location>
</feature>
<accession>A0A918PZX2</accession>
<keyword evidence="3" id="KW-1185">Reference proteome</keyword>
<protein>
    <submittedName>
        <fullName evidence="2">Uncharacterized protein</fullName>
    </submittedName>
</protein>
<dbReference type="AlphaFoldDB" id="A0A918PZX2"/>
<organism evidence="2 3">
    <name type="scientific">Streptomyces poonensis</name>
    <dbReference type="NCBI Taxonomy" id="68255"/>
    <lineage>
        <taxon>Bacteria</taxon>
        <taxon>Bacillati</taxon>
        <taxon>Actinomycetota</taxon>
        <taxon>Actinomycetes</taxon>
        <taxon>Kitasatosporales</taxon>
        <taxon>Streptomycetaceae</taxon>
        <taxon>Streptomyces</taxon>
    </lineage>
</organism>
<evidence type="ECO:0000313" key="2">
    <source>
        <dbReference type="EMBL" id="GGZ28879.1"/>
    </source>
</evidence>
<gene>
    <name evidence="2" type="ORF">GCM10010365_56330</name>
</gene>
<dbReference type="Proteomes" id="UP000622166">
    <property type="component" value="Unassembled WGS sequence"/>
</dbReference>
<evidence type="ECO:0000256" key="1">
    <source>
        <dbReference type="SAM" id="MobiDB-lite"/>
    </source>
</evidence>
<comment type="caution">
    <text evidence="2">The sequence shown here is derived from an EMBL/GenBank/DDBJ whole genome shotgun (WGS) entry which is preliminary data.</text>
</comment>
<dbReference type="EMBL" id="BMVW01000014">
    <property type="protein sequence ID" value="GGZ28879.1"/>
    <property type="molecule type" value="Genomic_DNA"/>
</dbReference>
<evidence type="ECO:0000313" key="3">
    <source>
        <dbReference type="Proteomes" id="UP000622166"/>
    </source>
</evidence>
<reference evidence="2" key="1">
    <citation type="journal article" date="2014" name="Int. J. Syst. Evol. Microbiol.">
        <title>Complete genome sequence of Corynebacterium casei LMG S-19264T (=DSM 44701T), isolated from a smear-ripened cheese.</title>
        <authorList>
            <consortium name="US DOE Joint Genome Institute (JGI-PGF)"/>
            <person name="Walter F."/>
            <person name="Albersmeier A."/>
            <person name="Kalinowski J."/>
            <person name="Ruckert C."/>
        </authorList>
    </citation>
    <scope>NUCLEOTIDE SEQUENCE</scope>
    <source>
        <strain evidence="2">JCM 4815</strain>
    </source>
</reference>